<sequence>MAEHLCRAVAHRDPDADRVGVDAPEDREARSAGVDPARWCFRPLAARARDHSAPVAALPARWCCHPLAALPARAGAVQADPPSARTCRRAVGPVVGQEADRVWPQACRPEGE</sequence>
<proteinExistence type="predicted"/>
<dbReference type="EMBL" id="AQPW01000014">
    <property type="protein sequence ID" value="EON32292.1"/>
    <property type="molecule type" value="Genomic_DNA"/>
</dbReference>
<evidence type="ECO:0000313" key="3">
    <source>
        <dbReference type="Proteomes" id="UP000013569"/>
    </source>
</evidence>
<gene>
    <name evidence="2" type="ORF">GTC6_13065</name>
</gene>
<organism evidence="2 3">
    <name type="scientific">Gordonia terrae C-6</name>
    <dbReference type="NCBI Taxonomy" id="1316928"/>
    <lineage>
        <taxon>Bacteria</taxon>
        <taxon>Bacillati</taxon>
        <taxon>Actinomycetota</taxon>
        <taxon>Actinomycetes</taxon>
        <taxon>Mycobacteriales</taxon>
        <taxon>Gordoniaceae</taxon>
        <taxon>Gordonia</taxon>
    </lineage>
</organism>
<feature type="region of interest" description="Disordered" evidence="1">
    <location>
        <begin position="13"/>
        <end position="32"/>
    </location>
</feature>
<reference evidence="2 3" key="1">
    <citation type="journal article" date="2013" name="Genome Announc.">
        <title>Draft Genome Sequence of a Benzothiophene-Desulfurizing Bacterium, Gordona terrae Strain C-6.</title>
        <authorList>
            <person name="Wang W."/>
            <person name="Ma T."/>
            <person name="Ren Y."/>
            <person name="Li G."/>
        </authorList>
    </citation>
    <scope>NUCLEOTIDE SEQUENCE [LARGE SCALE GENOMIC DNA]</scope>
    <source>
        <strain evidence="2 3">C-6</strain>
    </source>
</reference>
<evidence type="ECO:0000256" key="1">
    <source>
        <dbReference type="SAM" id="MobiDB-lite"/>
    </source>
</evidence>
<dbReference type="Proteomes" id="UP000013569">
    <property type="component" value="Unassembled WGS sequence"/>
</dbReference>
<name>R7Y8G8_9ACTN</name>
<dbReference type="AlphaFoldDB" id="R7Y8G8"/>
<feature type="compositionally biased region" description="Basic and acidic residues" evidence="1">
    <location>
        <begin position="13"/>
        <end position="30"/>
    </location>
</feature>
<protein>
    <submittedName>
        <fullName evidence="2">Uncharacterized protein</fullName>
    </submittedName>
</protein>
<evidence type="ECO:0000313" key="2">
    <source>
        <dbReference type="EMBL" id="EON32292.1"/>
    </source>
</evidence>
<comment type="caution">
    <text evidence="2">The sequence shown here is derived from an EMBL/GenBank/DDBJ whole genome shotgun (WGS) entry which is preliminary data.</text>
</comment>
<accession>R7Y8G8</accession>